<evidence type="ECO:0000313" key="2">
    <source>
        <dbReference type="EMBL" id="PSN92372.1"/>
    </source>
</evidence>
<reference evidence="2 3" key="1">
    <citation type="submission" date="2017-04" db="EMBL/GenBank/DDBJ databases">
        <title>Novel microbial lineages endemic to geothermal iron-oxide mats fill important gaps in the evolutionary history of Archaea.</title>
        <authorList>
            <person name="Jay Z.J."/>
            <person name="Beam J.P."/>
            <person name="Dlakic M."/>
            <person name="Rusch D.B."/>
            <person name="Kozubal M.A."/>
            <person name="Inskeep W.P."/>
        </authorList>
    </citation>
    <scope>NUCLEOTIDE SEQUENCE [LARGE SCALE GENOMIC DNA]</scope>
    <source>
        <strain evidence="2">OSP_D</strain>
    </source>
</reference>
<dbReference type="Pfam" id="PF10006">
    <property type="entry name" value="DUF2249"/>
    <property type="match status" value="1"/>
</dbReference>
<dbReference type="EMBL" id="NEXE01000005">
    <property type="protein sequence ID" value="PSN92372.1"/>
    <property type="molecule type" value="Genomic_DNA"/>
</dbReference>
<feature type="domain" description="DUF2249" evidence="1">
    <location>
        <begin position="6"/>
        <end position="49"/>
    </location>
</feature>
<protein>
    <recommendedName>
        <fullName evidence="1">DUF2249 domain-containing protein</fullName>
    </recommendedName>
</protein>
<sequence>MGVGFVDVGSLPPSQRHEIILMVFDEIQLGDHIRVVNNHESVNLLPILTLCEEGFRG</sequence>
<comment type="caution">
    <text evidence="2">The sequence shown here is derived from an EMBL/GenBank/DDBJ whole genome shotgun (WGS) entry which is preliminary data.</text>
</comment>
<organism evidence="2 3">
    <name type="scientific">Candidatus Marsarchaeota G2 archaeon OSP_D</name>
    <dbReference type="NCBI Taxonomy" id="1978157"/>
    <lineage>
        <taxon>Archaea</taxon>
        <taxon>Candidatus Marsarchaeota</taxon>
        <taxon>Candidatus Marsarchaeota group 2</taxon>
    </lineage>
</organism>
<gene>
    <name evidence="2" type="ORF">B9Q03_01220</name>
</gene>
<dbReference type="InterPro" id="IPR018720">
    <property type="entry name" value="DUF2249"/>
</dbReference>
<dbReference type="Proteomes" id="UP000240322">
    <property type="component" value="Unassembled WGS sequence"/>
</dbReference>
<accession>A0A2R6B155</accession>
<dbReference type="AlphaFoldDB" id="A0A2R6B155"/>
<evidence type="ECO:0000313" key="3">
    <source>
        <dbReference type="Proteomes" id="UP000240322"/>
    </source>
</evidence>
<name>A0A2R6B155_9ARCH</name>
<proteinExistence type="predicted"/>
<evidence type="ECO:0000259" key="1">
    <source>
        <dbReference type="Pfam" id="PF10006"/>
    </source>
</evidence>